<dbReference type="GO" id="GO:0004029">
    <property type="term" value="F:aldehyde dehydrogenase (NAD+) activity"/>
    <property type="evidence" value="ECO:0007669"/>
    <property type="project" value="TreeGrafter"/>
</dbReference>
<dbReference type="AlphaFoldDB" id="A0A0H2XVM0"/>
<evidence type="ECO:0000313" key="2">
    <source>
        <dbReference type="EMBL" id="ABF79026.1"/>
    </source>
</evidence>
<dbReference type="EMBL" id="CP000379">
    <property type="protein sequence ID" value="ABF79026.1"/>
    <property type="molecule type" value="Genomic_DNA"/>
</dbReference>
<evidence type="ECO:0000259" key="1">
    <source>
        <dbReference type="Pfam" id="PF07993"/>
    </source>
</evidence>
<gene>
    <name evidence="2" type="ordered locus">Bcen_4137</name>
</gene>
<dbReference type="GO" id="GO:0005737">
    <property type="term" value="C:cytoplasm"/>
    <property type="evidence" value="ECO:0007669"/>
    <property type="project" value="TreeGrafter"/>
</dbReference>
<dbReference type="HOGENOM" id="CLU_038237_0_0_4"/>
<dbReference type="PANTHER" id="PTHR48079:SF6">
    <property type="entry name" value="NAD(P)-BINDING DOMAIN-CONTAINING PROTEIN-RELATED"/>
    <property type="match status" value="1"/>
</dbReference>
<dbReference type="InterPro" id="IPR051783">
    <property type="entry name" value="NAD(P)-dependent_oxidoreduct"/>
</dbReference>
<feature type="domain" description="Thioester reductase (TE)" evidence="1">
    <location>
        <begin position="34"/>
        <end position="274"/>
    </location>
</feature>
<dbReference type="Pfam" id="PF07993">
    <property type="entry name" value="NAD_binding_4"/>
    <property type="match status" value="1"/>
</dbReference>
<sequence precursor="true">MLIWKTALSLNWRTSLVSPASAPVAAANVGRLVLTGATGFIGSTVLTALVNAGLLERIVCVVRAQDRGHAVARLREAALRAGLAPYWASRLTDANVIVGALGDVWHGADAPRLAGATRVIHCAGHASPADGAHLQADIADAVHFAERFARAPRLQRFVYVGTAYAHAGRGGIVQEEAERDAENDVAPQADEGLPGAVLAADYLHAKARTEQRLRALGLPLVVVRPSHVVGHTVLGTRPAPNSFWMFRLAHAARHFTARPMTRIDIVSVDDVARATMLLAVKPTLAHDVYHVSAGDEAPQVAQIVRAMDEAAGMTGAPRYAACAPAELPLVVRDVLGRPDPALERVIGRALQRCGEFATVDRVFDNRRVRDEIDFEPLPFIDYVEECMRTSRGVAVTELMRGAIH</sequence>
<dbReference type="InterPro" id="IPR036291">
    <property type="entry name" value="NAD(P)-bd_dom_sf"/>
</dbReference>
<accession>A0A0H2XVM0</accession>
<organism evidence="2">
    <name type="scientific">Burkholderia orbicola (strain AU 1054)</name>
    <dbReference type="NCBI Taxonomy" id="331271"/>
    <lineage>
        <taxon>Bacteria</taxon>
        <taxon>Pseudomonadati</taxon>
        <taxon>Pseudomonadota</taxon>
        <taxon>Betaproteobacteria</taxon>
        <taxon>Burkholderiales</taxon>
        <taxon>Burkholderiaceae</taxon>
        <taxon>Burkholderia</taxon>
        <taxon>Burkholderia cepacia complex</taxon>
        <taxon>Burkholderia orbicola</taxon>
    </lineage>
</organism>
<dbReference type="PANTHER" id="PTHR48079">
    <property type="entry name" value="PROTEIN YEEZ"/>
    <property type="match status" value="1"/>
</dbReference>
<reference evidence="2" key="1">
    <citation type="submission" date="2006-05" db="EMBL/GenBank/DDBJ databases">
        <title>Complete sequence of chromosome 2 of Burkholderia cenocepacia AU 1054.</title>
        <authorList>
            <consortium name="US DOE Joint Genome Institute"/>
            <person name="Copeland A."/>
            <person name="Lucas S."/>
            <person name="Lapidus A."/>
            <person name="Barry K."/>
            <person name="Detter J.C."/>
            <person name="Glavina del Rio T."/>
            <person name="Hammon N."/>
            <person name="Israni S."/>
            <person name="Dalin E."/>
            <person name="Tice H."/>
            <person name="Pitluck S."/>
            <person name="Chain P."/>
            <person name="Malfatti S."/>
            <person name="Shin M."/>
            <person name="Vergez L."/>
            <person name="Schmutz J."/>
            <person name="Larimer F."/>
            <person name="Land M."/>
            <person name="Hauser L."/>
            <person name="Kyrpides N."/>
            <person name="Lykidis A."/>
            <person name="LiPuma J.J."/>
            <person name="Konstantinidis K."/>
            <person name="Tiedje J.M."/>
            <person name="Richardson P."/>
        </authorList>
    </citation>
    <scope>NUCLEOTIDE SEQUENCE [LARGE SCALE GENOMIC DNA]</scope>
    <source>
        <strain evidence="2">AU 1054</strain>
    </source>
</reference>
<proteinExistence type="predicted"/>
<dbReference type="InterPro" id="IPR013120">
    <property type="entry name" value="FAR_NAD-bd"/>
</dbReference>
<protein>
    <submittedName>
        <fullName evidence="2">Male sterility-like protein</fullName>
    </submittedName>
</protein>
<dbReference type="Gene3D" id="3.40.50.720">
    <property type="entry name" value="NAD(P)-binding Rossmann-like Domain"/>
    <property type="match status" value="1"/>
</dbReference>
<name>A0A0H2XVM0_BURO1</name>
<dbReference type="SUPFAM" id="SSF51735">
    <property type="entry name" value="NAD(P)-binding Rossmann-fold domains"/>
    <property type="match status" value="1"/>
</dbReference>